<evidence type="ECO:0000256" key="10">
    <source>
        <dbReference type="RuleBase" id="RU363054"/>
    </source>
</evidence>
<dbReference type="InterPro" id="IPR011864">
    <property type="entry name" value="Phosphate_PstC"/>
</dbReference>
<evidence type="ECO:0000313" key="13">
    <source>
        <dbReference type="Proteomes" id="UP000005439"/>
    </source>
</evidence>
<dbReference type="Pfam" id="PF00528">
    <property type="entry name" value="BPD_transp_1"/>
    <property type="match status" value="1"/>
</dbReference>
<keyword evidence="13" id="KW-1185">Reference proteome</keyword>
<dbReference type="STRING" id="679936.Sulac_1040"/>
<reference evidence="13" key="1">
    <citation type="submission" date="2011-12" db="EMBL/GenBank/DDBJ databases">
        <title>The complete genome of chromosome of Sulfobacillus acidophilus DSM 10332.</title>
        <authorList>
            <person name="Lucas S."/>
            <person name="Han J."/>
            <person name="Lapidus A."/>
            <person name="Bruce D."/>
            <person name="Goodwin L."/>
            <person name="Pitluck S."/>
            <person name="Peters L."/>
            <person name="Kyrpides N."/>
            <person name="Mavromatis K."/>
            <person name="Ivanova N."/>
            <person name="Mikhailova N."/>
            <person name="Chertkov O."/>
            <person name="Saunders E."/>
            <person name="Detter J.C."/>
            <person name="Tapia R."/>
            <person name="Han C."/>
            <person name="Land M."/>
            <person name="Hauser L."/>
            <person name="Markowitz V."/>
            <person name="Cheng J.-F."/>
            <person name="Hugenholtz P."/>
            <person name="Woyke T."/>
            <person name="Wu D."/>
            <person name="Pukall R."/>
            <person name="Gehrich-Schroeter G."/>
            <person name="Schneider S."/>
            <person name="Klenk H.-P."/>
            <person name="Eisen J.A."/>
        </authorList>
    </citation>
    <scope>NUCLEOTIDE SEQUENCE [LARGE SCALE GENOMIC DNA]</scope>
    <source>
        <strain evidence="13">ATCC 700253 / DSM 10332 / NAL</strain>
    </source>
</reference>
<evidence type="ECO:0000256" key="7">
    <source>
        <dbReference type="ARBA" id="ARBA00022989"/>
    </source>
</evidence>
<sequence>MSLAPLLIVCVLAGYLSWSAWPVFRYMGWHFFTDPLWSLGNLYAAHPVTVHGVQVMPGASFGALVFMVGTVLTAGLALIIAVPVALGVAAGSAFFIHGRIRPWAAGLVEMMAGIPSVLYGLWGLTEVAPFVSHRLGPILNRLLSPLPFVSGPIASQTNLFVAVIVITLMIVPIMAATMRTVMEQIPPELIASGLALGWTEGETFWHVVWPFARPAVIGGSILGLGRALGETMAVLMVSGDALNILPHNLYSAISTMAATIAGQLDSALTDPTQMGVHALGALGFVLFLITVIVNVLARGIVRRAALRINAWNEEDVLL</sequence>
<keyword evidence="3 9" id="KW-0813">Transport</keyword>
<feature type="transmembrane region" description="Helical" evidence="9">
    <location>
        <begin position="274"/>
        <end position="297"/>
    </location>
</feature>
<dbReference type="GO" id="GO:0006817">
    <property type="term" value="P:phosphate ion transport"/>
    <property type="evidence" value="ECO:0007669"/>
    <property type="project" value="UniProtKB-KW"/>
</dbReference>
<feature type="transmembrane region" description="Helical" evidence="9">
    <location>
        <begin position="159"/>
        <end position="177"/>
    </location>
</feature>
<evidence type="ECO:0000256" key="6">
    <source>
        <dbReference type="ARBA" id="ARBA00022692"/>
    </source>
</evidence>
<dbReference type="HOGENOM" id="CLU_033621_1_3_9"/>
<dbReference type="AlphaFoldDB" id="G8TTG0"/>
<feature type="transmembrane region" description="Helical" evidence="9">
    <location>
        <begin position="103"/>
        <end position="122"/>
    </location>
</feature>
<dbReference type="InterPro" id="IPR035906">
    <property type="entry name" value="MetI-like_sf"/>
</dbReference>
<name>G8TTG0_SULAD</name>
<dbReference type="CDD" id="cd06261">
    <property type="entry name" value="TM_PBP2"/>
    <property type="match status" value="1"/>
</dbReference>
<dbReference type="GO" id="GO:0005886">
    <property type="term" value="C:plasma membrane"/>
    <property type="evidence" value="ECO:0007669"/>
    <property type="project" value="UniProtKB-SubCell"/>
</dbReference>
<keyword evidence="6 9" id="KW-0812">Transmembrane</keyword>
<dbReference type="NCBIfam" id="TIGR02138">
    <property type="entry name" value="phosphate_pstC"/>
    <property type="match status" value="1"/>
</dbReference>
<evidence type="ECO:0000256" key="9">
    <source>
        <dbReference type="RuleBase" id="RU363032"/>
    </source>
</evidence>
<keyword evidence="8 9" id="KW-0472">Membrane</keyword>
<dbReference type="PANTHER" id="PTHR30425:SF1">
    <property type="entry name" value="PHOSPHATE TRANSPORT SYSTEM PERMEASE PROTEIN PSTC"/>
    <property type="match status" value="1"/>
</dbReference>
<dbReference type="PANTHER" id="PTHR30425">
    <property type="entry name" value="PHOSPHATE TRANSPORT SYSTEM PERMEASE PROTEIN PST"/>
    <property type="match status" value="1"/>
</dbReference>
<reference evidence="12 13" key="2">
    <citation type="journal article" date="2012" name="Stand. Genomic Sci.">
        <title>Complete genome sequence of the moderately thermophilic mineral-sulfide-oxidizing firmicute Sulfobacillus acidophilus type strain (NAL(T)).</title>
        <authorList>
            <person name="Anderson I."/>
            <person name="Chertkov O."/>
            <person name="Chen A."/>
            <person name="Saunders E."/>
            <person name="Lapidus A."/>
            <person name="Nolan M."/>
            <person name="Lucas S."/>
            <person name="Hammon N."/>
            <person name="Deshpande S."/>
            <person name="Cheng J.F."/>
            <person name="Han C."/>
            <person name="Tapia R."/>
            <person name="Goodwin L.A."/>
            <person name="Pitluck S."/>
            <person name="Liolios K."/>
            <person name="Pagani I."/>
            <person name="Ivanova N."/>
            <person name="Mikhailova N."/>
            <person name="Pati A."/>
            <person name="Palaniappan K."/>
            <person name="Land M."/>
            <person name="Pan C."/>
            <person name="Rohde M."/>
            <person name="Pukall R."/>
            <person name="Goker M."/>
            <person name="Detter J.C."/>
            <person name="Woyke T."/>
            <person name="Bristow J."/>
            <person name="Eisen J.A."/>
            <person name="Markowitz V."/>
            <person name="Hugenholtz P."/>
            <person name="Kyrpides N.C."/>
            <person name="Klenk H.P."/>
            <person name="Mavromatis K."/>
        </authorList>
    </citation>
    <scope>NUCLEOTIDE SEQUENCE [LARGE SCALE GENOMIC DNA]</scope>
    <source>
        <strain evidence="13">ATCC 700253 / DSM 10332 / NAL</strain>
    </source>
</reference>
<dbReference type="EMBL" id="CP003179">
    <property type="protein sequence ID" value="AEW04540.1"/>
    <property type="molecule type" value="Genomic_DNA"/>
</dbReference>
<dbReference type="KEGG" id="sap:Sulac_1040"/>
<comment type="subcellular location">
    <subcellularLocation>
        <location evidence="1 9">Cell membrane</location>
        <topology evidence="1 9">Multi-pass membrane protein</topology>
    </subcellularLocation>
</comment>
<dbReference type="PATRIC" id="fig|679936.5.peg.1098"/>
<evidence type="ECO:0000256" key="4">
    <source>
        <dbReference type="ARBA" id="ARBA00022475"/>
    </source>
</evidence>
<evidence type="ECO:0000259" key="11">
    <source>
        <dbReference type="PROSITE" id="PS50928"/>
    </source>
</evidence>
<feature type="domain" description="ABC transmembrane type-1" evidence="11">
    <location>
        <begin position="67"/>
        <end position="297"/>
    </location>
</feature>
<evidence type="ECO:0000256" key="8">
    <source>
        <dbReference type="ARBA" id="ARBA00023136"/>
    </source>
</evidence>
<dbReference type="GO" id="GO:0005315">
    <property type="term" value="F:phosphate transmembrane transporter activity"/>
    <property type="evidence" value="ECO:0007669"/>
    <property type="project" value="InterPro"/>
</dbReference>
<comment type="similarity">
    <text evidence="2 10">Belongs to the binding-protein-dependent transport system permease family. CysTW subfamily.</text>
</comment>
<feature type="transmembrane region" description="Helical" evidence="9">
    <location>
        <begin position="63"/>
        <end position="96"/>
    </location>
</feature>
<evidence type="ECO:0000256" key="1">
    <source>
        <dbReference type="ARBA" id="ARBA00004651"/>
    </source>
</evidence>
<dbReference type="InterPro" id="IPR000515">
    <property type="entry name" value="MetI-like"/>
</dbReference>
<dbReference type="SUPFAM" id="SSF161098">
    <property type="entry name" value="MetI-like"/>
    <property type="match status" value="1"/>
</dbReference>
<comment type="caution">
    <text evidence="10">Lacks conserved residue(s) required for the propagation of feature annotation.</text>
</comment>
<keyword evidence="5 10" id="KW-0592">Phosphate transport</keyword>
<evidence type="ECO:0000256" key="2">
    <source>
        <dbReference type="ARBA" id="ARBA00007069"/>
    </source>
</evidence>
<comment type="function">
    <text evidence="10">Part of the binding-protein-dependent transport system for phosphate; probably responsible for the translocation of the substrate across the membrane.</text>
</comment>
<feature type="transmembrane region" description="Helical" evidence="9">
    <location>
        <begin position="249"/>
        <end position="268"/>
    </location>
</feature>
<dbReference type="InterPro" id="IPR051124">
    <property type="entry name" value="Phosphate_Transport_Permease"/>
</dbReference>
<dbReference type="Gene3D" id="1.10.3720.10">
    <property type="entry name" value="MetI-like"/>
    <property type="match status" value="1"/>
</dbReference>
<evidence type="ECO:0000256" key="5">
    <source>
        <dbReference type="ARBA" id="ARBA00022592"/>
    </source>
</evidence>
<keyword evidence="7 9" id="KW-1133">Transmembrane helix</keyword>
<evidence type="ECO:0000256" key="3">
    <source>
        <dbReference type="ARBA" id="ARBA00022448"/>
    </source>
</evidence>
<protein>
    <recommendedName>
        <fullName evidence="10">Phosphate transport system permease protein</fullName>
    </recommendedName>
</protein>
<evidence type="ECO:0000313" key="12">
    <source>
        <dbReference type="EMBL" id="AEW04540.1"/>
    </source>
</evidence>
<keyword evidence="4 10" id="KW-1003">Cell membrane</keyword>
<organism evidence="12 13">
    <name type="scientific">Sulfobacillus acidophilus (strain ATCC 700253 / DSM 10332 / NAL)</name>
    <dbReference type="NCBI Taxonomy" id="679936"/>
    <lineage>
        <taxon>Bacteria</taxon>
        <taxon>Bacillati</taxon>
        <taxon>Bacillota</taxon>
        <taxon>Clostridia</taxon>
        <taxon>Eubacteriales</taxon>
        <taxon>Clostridiales Family XVII. Incertae Sedis</taxon>
        <taxon>Sulfobacillus</taxon>
    </lineage>
</organism>
<dbReference type="PROSITE" id="PS50928">
    <property type="entry name" value="ABC_TM1"/>
    <property type="match status" value="1"/>
</dbReference>
<proteinExistence type="inferred from homology"/>
<gene>
    <name evidence="12" type="ordered locus">Sulac_1040</name>
</gene>
<dbReference type="Proteomes" id="UP000005439">
    <property type="component" value="Chromosome"/>
</dbReference>
<accession>G8TTG0</accession>